<dbReference type="EMBL" id="KN848075">
    <property type="protein sequence ID" value="KIX97072.1"/>
    <property type="molecule type" value="Genomic_DNA"/>
</dbReference>
<proteinExistence type="inferred from homology"/>
<dbReference type="InterPro" id="IPR003673">
    <property type="entry name" value="CoA-Trfase_fam_III"/>
</dbReference>
<dbReference type="InterPro" id="IPR023606">
    <property type="entry name" value="CoA-Trfase_III_dom_1_sf"/>
</dbReference>
<dbReference type="SUPFAM" id="SSF89796">
    <property type="entry name" value="CoA-transferase family III (CaiB/BaiF)"/>
    <property type="match status" value="2"/>
</dbReference>
<dbReference type="AlphaFoldDB" id="A0A0D2JUA3"/>
<keyword evidence="3" id="KW-1185">Reference proteome</keyword>
<dbReference type="GO" id="GO:0003824">
    <property type="term" value="F:catalytic activity"/>
    <property type="evidence" value="ECO:0007669"/>
    <property type="project" value="InterPro"/>
</dbReference>
<dbReference type="InterPro" id="IPR052985">
    <property type="entry name" value="CoA-trans_III_biosynth/detox"/>
</dbReference>
<gene>
    <name evidence="2" type="ORF">Z520_07186</name>
</gene>
<sequence length="608" mass="67214">MASAQLLNLQCGLQDPAEAMSTEAITISSTYESRLSPDTVNGNAFHHSLHPSGSVPKEAKQILIRHLLENASLGIPSEVSGNVSAVTFTPNVSPFMPTPMKMTESVSALWACIGLFATAISQGRYGVPMPKSIEVNVYSATLMLMSLALFEIERCDQGEAAQRVKYIDKGRISETYRAMATNIYKTADGRYFQLHGSLDTTPVLHMLGLAQNRPDLEGAQFREKSKEVYRAAVAEKDSASLEIEVNERWRQPGVTCLTLQEYAETSHGQSNIQEPLYTIDVVHDSLPPVGWPDKERHLGPLAGIKVLDLTKVIAGPTITRILALLGADVLRVSTNTKPDAGFALYDGQLGKRDTDLDLKTRQGKASFTALLKDADVVVDGYRPGVLERLGFSSTWIQELARRRGKGIIYCRENCYGWKGEWSSRAGYQQISDCVTGAAWEQGKFLELDEPVIPLLPNSDYQTGLVGGIAIMQSLMKRASSGGSYNVFVSLNQFNNWYLRSVGQHDEETQATIRALYPGFLPRHDMDIFELISRTLEATKTVNGDGKGQLFDPAKFTTGSIRWGKEGEIAKYLDWRRIVVVKNDDGDDGVWFRFENGSCIPGSDEPRWL</sequence>
<comment type="similarity">
    <text evidence="1">Belongs to the CoA-transferase III family.</text>
</comment>
<reference evidence="2 3" key="1">
    <citation type="submission" date="2015-01" db="EMBL/GenBank/DDBJ databases">
        <title>The Genome Sequence of Fonsecaea multimorphosa CBS 102226.</title>
        <authorList>
            <consortium name="The Broad Institute Genomics Platform"/>
            <person name="Cuomo C."/>
            <person name="de Hoog S."/>
            <person name="Gorbushina A."/>
            <person name="Stielow B."/>
            <person name="Teixiera M."/>
            <person name="Abouelleil A."/>
            <person name="Chapman S.B."/>
            <person name="Priest M."/>
            <person name="Young S.K."/>
            <person name="Wortman J."/>
            <person name="Nusbaum C."/>
            <person name="Birren B."/>
        </authorList>
    </citation>
    <scope>NUCLEOTIDE SEQUENCE [LARGE SCALE GENOMIC DNA]</scope>
    <source>
        <strain evidence="2 3">CBS 102226</strain>
    </source>
</reference>
<evidence type="ECO:0000313" key="3">
    <source>
        <dbReference type="Proteomes" id="UP000053411"/>
    </source>
</evidence>
<dbReference type="Gene3D" id="3.40.50.10540">
    <property type="entry name" value="Crotonobetainyl-coa:carnitine coa-transferase, domain 1"/>
    <property type="match status" value="1"/>
</dbReference>
<accession>A0A0D2JUA3</accession>
<dbReference type="VEuPathDB" id="FungiDB:Z520_07186"/>
<organism evidence="2 3">
    <name type="scientific">Fonsecaea multimorphosa CBS 102226</name>
    <dbReference type="NCBI Taxonomy" id="1442371"/>
    <lineage>
        <taxon>Eukaryota</taxon>
        <taxon>Fungi</taxon>
        <taxon>Dikarya</taxon>
        <taxon>Ascomycota</taxon>
        <taxon>Pezizomycotina</taxon>
        <taxon>Eurotiomycetes</taxon>
        <taxon>Chaetothyriomycetidae</taxon>
        <taxon>Chaetothyriales</taxon>
        <taxon>Herpotrichiellaceae</taxon>
        <taxon>Fonsecaea</taxon>
    </lineage>
</organism>
<dbReference type="Pfam" id="PF02515">
    <property type="entry name" value="CoA_transf_3"/>
    <property type="match status" value="1"/>
</dbReference>
<name>A0A0D2JUA3_9EURO</name>
<protein>
    <submittedName>
        <fullName evidence="2">Uncharacterized protein</fullName>
    </submittedName>
</protein>
<evidence type="ECO:0000256" key="1">
    <source>
        <dbReference type="ARBA" id="ARBA00008383"/>
    </source>
</evidence>
<dbReference type="STRING" id="1442371.A0A0D2JUA3"/>
<dbReference type="OrthoDB" id="2308815at2759"/>
<dbReference type="Proteomes" id="UP000053411">
    <property type="component" value="Unassembled WGS sequence"/>
</dbReference>
<evidence type="ECO:0000313" key="2">
    <source>
        <dbReference type="EMBL" id="KIX97072.1"/>
    </source>
</evidence>
<dbReference type="PANTHER" id="PTHR48229:SF1">
    <property type="entry name" value="ALPHA METHYLACYL-COA RACEMASE-RELATED"/>
    <property type="match status" value="1"/>
</dbReference>
<dbReference type="GeneID" id="27712932"/>
<dbReference type="RefSeq" id="XP_016631195.1">
    <property type="nucleotide sequence ID" value="XM_016777685.1"/>
</dbReference>
<dbReference type="PANTHER" id="PTHR48229">
    <property type="entry name" value="CAIB/BAIF FAMILY ENZYME (AFU_ORTHOLOGUE AFUA_1G05360)-RELATED"/>
    <property type="match status" value="1"/>
</dbReference>